<name>A0A7Y9K255_9SPHN</name>
<comment type="caution">
    <text evidence="1">The sequence shown here is derived from an EMBL/GenBank/DDBJ whole genome shotgun (WGS) entry which is preliminary data.</text>
</comment>
<reference evidence="1 2" key="2">
    <citation type="submission" date="2020-08" db="EMBL/GenBank/DDBJ databases">
        <title>The Agave Microbiome: Exploring the role of microbial communities in plant adaptations to desert environments.</title>
        <authorList>
            <person name="Partida-Martinez L.P."/>
        </authorList>
    </citation>
    <scope>NUCLEOTIDE SEQUENCE [LARGE SCALE GENOMIC DNA]</scope>
    <source>
        <strain evidence="1 2">AS2.3</strain>
    </source>
</reference>
<gene>
    <name evidence="1" type="ORF">HD841_001394</name>
</gene>
<reference evidence="1 2" key="1">
    <citation type="submission" date="2020-07" db="EMBL/GenBank/DDBJ databases">
        <authorList>
            <person name="Partida-Martinez L."/>
            <person name="Huntemann M."/>
            <person name="Clum A."/>
            <person name="Wang J."/>
            <person name="Palaniappan K."/>
            <person name="Ritter S."/>
            <person name="Chen I.-M."/>
            <person name="Stamatis D."/>
            <person name="Reddy T."/>
            <person name="O'Malley R."/>
            <person name="Daum C."/>
            <person name="Shapiro N."/>
            <person name="Ivanova N."/>
            <person name="Kyrpides N."/>
            <person name="Woyke T."/>
        </authorList>
    </citation>
    <scope>NUCLEOTIDE SEQUENCE [LARGE SCALE GENOMIC DNA]</scope>
    <source>
        <strain evidence="1 2">AS2.3</strain>
    </source>
</reference>
<dbReference type="RefSeq" id="WP_179508147.1">
    <property type="nucleotide sequence ID" value="NZ_JACCBY010000002.1"/>
</dbReference>
<sequence>MRGEGAGLLDFDDRGRVRHDARRTACGCDVQLTDQACAEPRRRRDIVILHRQATEGAPKRMAVPDRLAPRMAAPLPSQDLSTALVPAASPWR</sequence>
<evidence type="ECO:0000313" key="2">
    <source>
        <dbReference type="Proteomes" id="UP000517753"/>
    </source>
</evidence>
<dbReference type="AlphaFoldDB" id="A0A7Y9K255"/>
<organism evidence="1 2">
    <name type="scientific">Sphingomonas melonis</name>
    <dbReference type="NCBI Taxonomy" id="152682"/>
    <lineage>
        <taxon>Bacteria</taxon>
        <taxon>Pseudomonadati</taxon>
        <taxon>Pseudomonadota</taxon>
        <taxon>Alphaproteobacteria</taxon>
        <taxon>Sphingomonadales</taxon>
        <taxon>Sphingomonadaceae</taxon>
        <taxon>Sphingomonas</taxon>
    </lineage>
</organism>
<protein>
    <submittedName>
        <fullName evidence="1">Uncharacterized protein</fullName>
    </submittedName>
</protein>
<dbReference type="EMBL" id="JACCBY010000002">
    <property type="protein sequence ID" value="NYD89614.1"/>
    <property type="molecule type" value="Genomic_DNA"/>
</dbReference>
<evidence type="ECO:0000313" key="1">
    <source>
        <dbReference type="EMBL" id="NYD89614.1"/>
    </source>
</evidence>
<dbReference type="Proteomes" id="UP000517753">
    <property type="component" value="Unassembled WGS sequence"/>
</dbReference>
<keyword evidence="2" id="KW-1185">Reference proteome</keyword>
<accession>A0A7Y9K255</accession>
<proteinExistence type="predicted"/>